<dbReference type="OrthoDB" id="9809908at2"/>
<keyword evidence="1" id="KW-0802">TPR repeat</keyword>
<dbReference type="InterPro" id="IPR050640">
    <property type="entry name" value="Bact_2-comp_sensor_kinase"/>
</dbReference>
<dbReference type="Proteomes" id="UP000293300">
    <property type="component" value="Unassembled WGS sequence"/>
</dbReference>
<name>A0A4Q9YTP9_9FLAO</name>
<dbReference type="Gene3D" id="1.25.40.10">
    <property type="entry name" value="Tetratricopeptide repeat domain"/>
    <property type="match status" value="2"/>
</dbReference>
<keyword evidence="3" id="KW-1133">Transmembrane helix</keyword>
<dbReference type="AlphaFoldDB" id="A0A4Q9YTP9"/>
<keyword evidence="3" id="KW-0812">Transmembrane</keyword>
<dbReference type="GO" id="GO:0016020">
    <property type="term" value="C:membrane"/>
    <property type="evidence" value="ECO:0007669"/>
    <property type="project" value="InterPro"/>
</dbReference>
<sequence length="579" mass="67002">MSKYTLLFICTTLLSYGQIRKGDAFRNKIDSLNRVAFDAPVRVAKMTDSMLVIAKQKKRSVDIGLLLLVKGITETCMGNNGKALKYHMRSYAIFDSLNLNEGKVFSLGNLAAVELNMENYPKARLYLNRALQITDKKDFNNLKNIYVNLGVSYDHAGDYHKAIEYYQKAIPYMQQSQNYNSVAMNFHNMAVAYGELKDFKNAEYYSLKALEYQKKSGSERTLAIVTLALGDLYTDYNQLEKAKKYLDIAGKTARALKTPYYIQAYYEEYYEWLKKKGNYKQAAVYSDSLIAITNKINSEDRLQATTELEARFENNIKSKEIELLKVQKKLQATEIKKNETWRYILALITVLCIIIIFILYRNYKLNQKANQLLSQEKDALEKQNLRLENENILVQFETLKNQVSPHFLFNSLNALSSLIKTNQQKAVEFTNLFSKIFRNTLELKDRHLITLAEELQHVNAYLQLQKMRFDDNLVLDVQIDSQALNGFLPPFSLQMVIENAVKHNIISSEAPLYISISNTGDFLRVTNNLQQRNYVEDSTKTGLKNIISRYKYITTLQPVFEIRNDQFVVELPIIKEENE</sequence>
<dbReference type="PANTHER" id="PTHR34220">
    <property type="entry name" value="SENSOR HISTIDINE KINASE YPDA"/>
    <property type="match status" value="1"/>
</dbReference>
<evidence type="ECO:0000313" key="6">
    <source>
        <dbReference type="EMBL" id="TBX67003.1"/>
    </source>
</evidence>
<dbReference type="InterPro" id="IPR041617">
    <property type="entry name" value="TPR_MalT"/>
</dbReference>
<organism evidence="6 7">
    <name type="scientific">Flavobacterium silvisoli</name>
    <dbReference type="NCBI Taxonomy" id="2529433"/>
    <lineage>
        <taxon>Bacteria</taxon>
        <taxon>Pseudomonadati</taxon>
        <taxon>Bacteroidota</taxon>
        <taxon>Flavobacteriia</taxon>
        <taxon>Flavobacteriales</taxon>
        <taxon>Flavobacteriaceae</taxon>
        <taxon>Flavobacterium</taxon>
    </lineage>
</organism>
<feature type="coiled-coil region" evidence="2">
    <location>
        <begin position="363"/>
        <end position="402"/>
    </location>
</feature>
<evidence type="ECO:0000259" key="5">
    <source>
        <dbReference type="Pfam" id="PF17874"/>
    </source>
</evidence>
<evidence type="ECO:0000313" key="7">
    <source>
        <dbReference type="Proteomes" id="UP000293300"/>
    </source>
</evidence>
<dbReference type="SMART" id="SM00028">
    <property type="entry name" value="TPR"/>
    <property type="match status" value="4"/>
</dbReference>
<evidence type="ECO:0000259" key="4">
    <source>
        <dbReference type="Pfam" id="PF06580"/>
    </source>
</evidence>
<evidence type="ECO:0000256" key="2">
    <source>
        <dbReference type="SAM" id="Coils"/>
    </source>
</evidence>
<evidence type="ECO:0000256" key="3">
    <source>
        <dbReference type="SAM" id="Phobius"/>
    </source>
</evidence>
<comment type="caution">
    <text evidence="6">The sequence shown here is derived from an EMBL/GenBank/DDBJ whole genome shotgun (WGS) entry which is preliminary data.</text>
</comment>
<dbReference type="InterPro" id="IPR010559">
    <property type="entry name" value="Sig_transdc_His_kin_internal"/>
</dbReference>
<feature type="coiled-coil region" evidence="2">
    <location>
        <begin position="309"/>
        <end position="336"/>
    </location>
</feature>
<dbReference type="SUPFAM" id="SSF48452">
    <property type="entry name" value="TPR-like"/>
    <property type="match status" value="1"/>
</dbReference>
<dbReference type="RefSeq" id="WP_131476491.1">
    <property type="nucleotide sequence ID" value="NZ_SJPE01000012.1"/>
</dbReference>
<feature type="domain" description="Signal transduction histidine kinase internal region" evidence="4">
    <location>
        <begin position="395"/>
        <end position="473"/>
    </location>
</feature>
<dbReference type="Pfam" id="PF06580">
    <property type="entry name" value="His_kinase"/>
    <property type="match status" value="1"/>
</dbReference>
<proteinExistence type="predicted"/>
<dbReference type="InterPro" id="IPR019734">
    <property type="entry name" value="TPR_rpt"/>
</dbReference>
<accession>A0A4Q9YTP9</accession>
<dbReference type="PANTHER" id="PTHR34220:SF7">
    <property type="entry name" value="SENSOR HISTIDINE KINASE YPDA"/>
    <property type="match status" value="1"/>
</dbReference>
<keyword evidence="2" id="KW-0175">Coiled coil</keyword>
<feature type="domain" description="MalT-like TPR region" evidence="5">
    <location>
        <begin position="111"/>
        <end position="266"/>
    </location>
</feature>
<dbReference type="InterPro" id="IPR011990">
    <property type="entry name" value="TPR-like_helical_dom_sf"/>
</dbReference>
<feature type="repeat" description="TPR" evidence="1">
    <location>
        <begin position="143"/>
        <end position="176"/>
    </location>
</feature>
<dbReference type="PROSITE" id="PS50005">
    <property type="entry name" value="TPR"/>
    <property type="match status" value="1"/>
</dbReference>
<keyword evidence="3" id="KW-0472">Membrane</keyword>
<evidence type="ECO:0000256" key="1">
    <source>
        <dbReference type="PROSITE-ProRule" id="PRU00339"/>
    </source>
</evidence>
<gene>
    <name evidence="6" type="ORF">EZL74_10100</name>
</gene>
<dbReference type="PROSITE" id="PS50293">
    <property type="entry name" value="TPR_REGION"/>
    <property type="match status" value="1"/>
</dbReference>
<reference evidence="6 7" key="1">
    <citation type="submission" date="2019-02" db="EMBL/GenBank/DDBJ databases">
        <title>Flavobacterium sp. RD-2-33 isolated from forest soil.</title>
        <authorList>
            <person name="Chaudhary D.K."/>
        </authorList>
    </citation>
    <scope>NUCLEOTIDE SEQUENCE [LARGE SCALE GENOMIC DNA]</scope>
    <source>
        <strain evidence="6 7">RD-2-33</strain>
    </source>
</reference>
<dbReference type="EMBL" id="SJPE01000012">
    <property type="protein sequence ID" value="TBX67003.1"/>
    <property type="molecule type" value="Genomic_DNA"/>
</dbReference>
<dbReference type="GO" id="GO:0000155">
    <property type="term" value="F:phosphorelay sensor kinase activity"/>
    <property type="evidence" value="ECO:0007669"/>
    <property type="project" value="InterPro"/>
</dbReference>
<feature type="transmembrane region" description="Helical" evidence="3">
    <location>
        <begin position="341"/>
        <end position="360"/>
    </location>
</feature>
<dbReference type="Pfam" id="PF17874">
    <property type="entry name" value="TPR_MalT"/>
    <property type="match status" value="1"/>
</dbReference>
<keyword evidence="7" id="KW-1185">Reference proteome</keyword>
<protein>
    <submittedName>
        <fullName evidence="6">Tetratricopeptide repeat protein</fullName>
    </submittedName>
</protein>